<reference evidence="10" key="1">
    <citation type="journal article" date="2019" name="Int. J. Syst. Evol. Microbiol.">
        <title>The Global Catalogue of Microorganisms (GCM) 10K type strain sequencing project: providing services to taxonomists for standard genome sequencing and annotation.</title>
        <authorList>
            <consortium name="The Broad Institute Genomics Platform"/>
            <consortium name="The Broad Institute Genome Sequencing Center for Infectious Disease"/>
            <person name="Wu L."/>
            <person name="Ma J."/>
        </authorList>
    </citation>
    <scope>NUCLEOTIDE SEQUENCE [LARGE SCALE GENOMIC DNA]</scope>
    <source>
        <strain evidence="10">CGMCC 1.5362</strain>
    </source>
</reference>
<keyword evidence="2" id="KW-1003">Cell membrane</keyword>
<dbReference type="EMBL" id="BMLB01000008">
    <property type="protein sequence ID" value="GGK82491.1"/>
    <property type="molecule type" value="Genomic_DNA"/>
</dbReference>
<feature type="transmembrane region" description="Helical" evidence="7">
    <location>
        <begin position="761"/>
        <end position="782"/>
    </location>
</feature>
<feature type="compositionally biased region" description="Acidic residues" evidence="6">
    <location>
        <begin position="952"/>
        <end position="963"/>
    </location>
</feature>
<dbReference type="Gene3D" id="1.20.1640.10">
    <property type="entry name" value="Multidrug efflux transporter AcrB transmembrane domain"/>
    <property type="match status" value="2"/>
</dbReference>
<dbReference type="Proteomes" id="UP000662111">
    <property type="component" value="Unassembled WGS sequence"/>
</dbReference>
<evidence type="ECO:0000313" key="10">
    <source>
        <dbReference type="Proteomes" id="UP000662111"/>
    </source>
</evidence>
<feature type="transmembrane region" description="Helical" evidence="7">
    <location>
        <begin position="505"/>
        <end position="530"/>
    </location>
</feature>
<evidence type="ECO:0000313" key="9">
    <source>
        <dbReference type="EMBL" id="GGK82491.1"/>
    </source>
</evidence>
<evidence type="ECO:0000256" key="4">
    <source>
        <dbReference type="ARBA" id="ARBA00022989"/>
    </source>
</evidence>
<feature type="transmembrane region" description="Helical" evidence="7">
    <location>
        <begin position="405"/>
        <end position="424"/>
    </location>
</feature>
<feature type="compositionally biased region" description="Basic and acidic residues" evidence="6">
    <location>
        <begin position="126"/>
        <end position="135"/>
    </location>
</feature>
<dbReference type="PANTHER" id="PTHR33406:SF13">
    <property type="entry name" value="MEMBRANE PROTEIN YDFJ"/>
    <property type="match status" value="1"/>
</dbReference>
<protein>
    <recommendedName>
        <fullName evidence="8">SSD domain-containing protein</fullName>
    </recommendedName>
</protein>
<keyword evidence="5 7" id="KW-0472">Membrane</keyword>
<keyword evidence="10" id="KW-1185">Reference proteome</keyword>
<dbReference type="PROSITE" id="PS50156">
    <property type="entry name" value="SSD"/>
    <property type="match status" value="1"/>
</dbReference>
<keyword evidence="4 7" id="KW-1133">Transmembrane helix</keyword>
<dbReference type="PANTHER" id="PTHR33406">
    <property type="entry name" value="MEMBRANE PROTEIN MJ1562-RELATED"/>
    <property type="match status" value="1"/>
</dbReference>
<gene>
    <name evidence="9" type="ORF">GCM10011509_33810</name>
</gene>
<feature type="transmembrane region" description="Helical" evidence="7">
    <location>
        <begin position="876"/>
        <end position="895"/>
    </location>
</feature>
<feature type="domain" description="SSD" evidence="8">
    <location>
        <begin position="384"/>
        <end position="529"/>
    </location>
</feature>
<feature type="transmembrane region" description="Helical" evidence="7">
    <location>
        <begin position="802"/>
        <end position="826"/>
    </location>
</feature>
<dbReference type="InterPro" id="IPR050545">
    <property type="entry name" value="Mycobact_MmpL"/>
</dbReference>
<evidence type="ECO:0000256" key="3">
    <source>
        <dbReference type="ARBA" id="ARBA00022692"/>
    </source>
</evidence>
<dbReference type="InterPro" id="IPR000731">
    <property type="entry name" value="SSD"/>
</dbReference>
<dbReference type="PRINTS" id="PR00702">
    <property type="entry name" value="ACRIFLAVINRP"/>
</dbReference>
<feature type="transmembrane region" description="Helical" evidence="7">
    <location>
        <begin position="380"/>
        <end position="398"/>
    </location>
</feature>
<feature type="region of interest" description="Disordered" evidence="6">
    <location>
        <begin position="929"/>
        <end position="963"/>
    </location>
</feature>
<evidence type="ECO:0000256" key="1">
    <source>
        <dbReference type="ARBA" id="ARBA00004651"/>
    </source>
</evidence>
<evidence type="ECO:0000256" key="7">
    <source>
        <dbReference type="SAM" id="Phobius"/>
    </source>
</evidence>
<comment type="subcellular location">
    <subcellularLocation>
        <location evidence="1">Cell membrane</location>
        <topology evidence="1">Multi-pass membrane protein</topology>
    </subcellularLocation>
</comment>
<proteinExistence type="predicted"/>
<comment type="caution">
    <text evidence="9">The sequence shown here is derived from an EMBL/GenBank/DDBJ whole genome shotgun (WGS) entry which is preliminary data.</text>
</comment>
<feature type="transmembrane region" description="Helical" evidence="7">
    <location>
        <begin position="847"/>
        <end position="870"/>
    </location>
</feature>
<dbReference type="Pfam" id="PF03176">
    <property type="entry name" value="MMPL"/>
    <property type="match status" value="2"/>
</dbReference>
<dbReference type="InterPro" id="IPR001036">
    <property type="entry name" value="Acrflvin-R"/>
</dbReference>
<organism evidence="9 10">
    <name type="scientific">Ornithinimicrobium pekingense</name>
    <dbReference type="NCBI Taxonomy" id="384677"/>
    <lineage>
        <taxon>Bacteria</taxon>
        <taxon>Bacillati</taxon>
        <taxon>Actinomycetota</taxon>
        <taxon>Actinomycetes</taxon>
        <taxon>Micrococcales</taxon>
        <taxon>Ornithinimicrobiaceae</taxon>
        <taxon>Ornithinimicrobium</taxon>
    </lineage>
</organism>
<keyword evidence="3 7" id="KW-0812">Transmembrane</keyword>
<evidence type="ECO:0000259" key="8">
    <source>
        <dbReference type="PROSITE" id="PS50156"/>
    </source>
</evidence>
<name>A0ABQ2FC54_9MICO</name>
<feature type="region of interest" description="Disordered" evidence="6">
    <location>
        <begin position="113"/>
        <end position="142"/>
    </location>
</feature>
<feature type="transmembrane region" description="Helical" evidence="7">
    <location>
        <begin position="468"/>
        <end position="493"/>
    </location>
</feature>
<accession>A0ABQ2FC54</accession>
<evidence type="ECO:0000256" key="6">
    <source>
        <dbReference type="SAM" id="MobiDB-lite"/>
    </source>
</evidence>
<feature type="transmembrane region" description="Helical" evidence="7">
    <location>
        <begin position="735"/>
        <end position="754"/>
    </location>
</feature>
<evidence type="ECO:0000256" key="5">
    <source>
        <dbReference type="ARBA" id="ARBA00023136"/>
    </source>
</evidence>
<feature type="transmembrane region" description="Helical" evidence="7">
    <location>
        <begin position="430"/>
        <end position="448"/>
    </location>
</feature>
<dbReference type="RefSeq" id="WP_022919912.1">
    <property type="nucleotide sequence ID" value="NZ_BMLB01000008.1"/>
</dbReference>
<feature type="transmembrane region" description="Helical" evidence="7">
    <location>
        <begin position="573"/>
        <end position="591"/>
    </location>
</feature>
<dbReference type="SUPFAM" id="SSF82866">
    <property type="entry name" value="Multidrug efflux transporter AcrB transmembrane domain"/>
    <property type="match status" value="2"/>
</dbReference>
<sequence>MATLLHRLGRWCARHPWRVIVAWAALLALTVTGMLTLAKPLSNEFSIPGSRFEAVLETLQEEIPEAAGTTGTIAFRSDQPFTPEQEEAVADAVERWNDLPDVTATDPFEAQAQVDSSQEQLAEGRQQLEEGRAELEQGEADLESGRQELADGRAQLEEGEQQLADSRTQLEEGRAQLDAGQAELDAQAQQLDAAAAQLDAQLQELEAGVAAGLVPPAQAEQARAEIAAGQAQIEDGRQQLAAGQAQLDASRAELDAGAAELAAGEAQLEESRTQLEAAEEQIAEGEQELADGRAELEQGEADLAAGQRLADLTQGFRLVTEDRTVAMTQLSVQDAGGLIPPETTEAIQAVGGDLADAGVTVTYSKEITDDLSTLLGPGEVIGLVVAALVLLVMLGSVLAAGLPLLMALVGVGVGLTGAVALSQWVDMQSITPALALMLGLAVGIDYSLFLINRHRQQLRHRMPVRESIALAVGTSGNAVTFAGLTVIIALAALTLTGIPFLGTMGLVAAATVAIAVLVAITLTPALLALLGPRVLPRKARASLAAGDDHETHEQDVREADTHRGWAAVVQRRPWLAVLGVVAVVAALGYPTSQLRLGLPDGSSEPAGSSAYLTYDTVREAFGAGTNGPIVAVAELGTPVGEGETALLEAQADIAEELAAVEGVVRVLPAGVSDDRDVLAFQVVPEGGPAEASTEALVDRLSGAVDRIGQDHGASIGLTGQTVANIDVSGQLADALPLYLLVVVGLSLVLLLLVFRSVVIPLLATGGFLLSIVAAFGAVVAVYQLGHLSPVFDVHEPGPILSFLPILLIGILFGLAMDYQVFLVSSMREERVHGRDARTAVVTGFNHSARVVTAAAIIMISVFAGFVWAHLAMVRPIGLGLAVGVLVDAFLVRMTLTPAVMSLLGEKAWWLPRWLDRILPDVDVEGARLERALGRTGDDTPSAGGHDSAPGSQEEDEPELSPSR</sequence>
<evidence type="ECO:0000256" key="2">
    <source>
        <dbReference type="ARBA" id="ARBA00022475"/>
    </source>
</evidence>
<dbReference type="InterPro" id="IPR004869">
    <property type="entry name" value="MMPL_dom"/>
</dbReference>